<evidence type="ECO:0000256" key="5">
    <source>
        <dbReference type="ARBA" id="ARBA00023015"/>
    </source>
</evidence>
<dbReference type="EMBL" id="OX459124">
    <property type="protein sequence ID" value="CAI9111706.1"/>
    <property type="molecule type" value="Genomic_DNA"/>
</dbReference>
<dbReference type="PANTHER" id="PTHR31251:SF226">
    <property type="entry name" value="SQUAMOSA PROMOTER-BINDING-LIKE PROTEIN 6"/>
    <property type="match status" value="1"/>
</dbReference>
<keyword evidence="2" id="KW-0479">Metal-binding</keyword>
<dbReference type="InterPro" id="IPR036893">
    <property type="entry name" value="SBP_sf"/>
</dbReference>
<evidence type="ECO:0000256" key="2">
    <source>
        <dbReference type="ARBA" id="ARBA00022723"/>
    </source>
</evidence>
<reference evidence="12" key="1">
    <citation type="submission" date="2023-03" db="EMBL/GenBank/DDBJ databases">
        <authorList>
            <person name="Julca I."/>
        </authorList>
    </citation>
    <scope>NUCLEOTIDE SEQUENCE</scope>
</reference>
<keyword evidence="3 10" id="KW-0863">Zinc-finger</keyword>
<evidence type="ECO:0000259" key="11">
    <source>
        <dbReference type="PROSITE" id="PS51141"/>
    </source>
</evidence>
<evidence type="ECO:0000256" key="8">
    <source>
        <dbReference type="ARBA" id="ARBA00023242"/>
    </source>
</evidence>
<dbReference type="FunFam" id="4.10.1100.10:FF:000001">
    <property type="entry name" value="Squamosa promoter-binding-like protein 14"/>
    <property type="match status" value="1"/>
</dbReference>
<evidence type="ECO:0000256" key="6">
    <source>
        <dbReference type="ARBA" id="ARBA00023125"/>
    </source>
</evidence>
<evidence type="ECO:0000256" key="7">
    <source>
        <dbReference type="ARBA" id="ARBA00023163"/>
    </source>
</evidence>
<evidence type="ECO:0000256" key="10">
    <source>
        <dbReference type="PROSITE-ProRule" id="PRU00470"/>
    </source>
</evidence>
<keyword evidence="7" id="KW-0804">Transcription</keyword>
<comment type="subcellular location">
    <subcellularLocation>
        <location evidence="1">Nucleus</location>
    </subcellularLocation>
</comment>
<dbReference type="PANTHER" id="PTHR31251">
    <property type="entry name" value="SQUAMOSA PROMOTER-BINDING-LIKE PROTEIN 4"/>
    <property type="match status" value="1"/>
</dbReference>
<dbReference type="Proteomes" id="UP001161247">
    <property type="component" value="Chromosome 7"/>
</dbReference>
<proteinExistence type="predicted"/>
<evidence type="ECO:0000256" key="9">
    <source>
        <dbReference type="ARBA" id="ARBA00056472"/>
    </source>
</evidence>
<sequence>MESWSYVSGFKNFASHDSVSETDGFARIRNGMAVWGELKPSSSKNFGNDYYQDSSIRKNQVVLDDEEELDSSGMMMMKNCVANNTSSIRDVFLSGKFGYGDKGILNSSFQDTLSSESSCSKLSSSIVESNSSRDLPLIDLKLGRFPPPDPQNKAANLKKNFQVESSSIVPMPTKKARGGGSLSSSQIPFCQVHGCKKDLSSSKDYHKRHKVCEIHSKSIKVIVNGIEQRFCQQCSRFHLLAEFDDGKRSCRKRLAGHNERRRKPHISVHTSRAARVFNSYNGNTRLERASSSVMSSFVCQDILPGMSSDTQRYGMSNDWCKTLKVEDGSSNDYAAIIPSSKGEQQQNHILRPNNTVVTSFRSCEKPCSSAASLCDFDDGLINAFPRTKMNQKYHNYNPFTHSISASDLDSDQYSMFHNTCNTKGSDDAYTGLDSASSDVKGLTATTSGYTCALSLLSSQSQNVPMGVPLISTPSSNSHYSITQVSEKLLRISPQTSTTQMEPVLISDSSDCINSGSEFMNNAKNHQLSCEDGSTIDLLQLSSQLQRVEHQKRSIHTKEDNGAFFGFRSTQN</sequence>
<dbReference type="InterPro" id="IPR044817">
    <property type="entry name" value="SBP-like"/>
</dbReference>
<dbReference type="GO" id="GO:0003677">
    <property type="term" value="F:DNA binding"/>
    <property type="evidence" value="ECO:0007669"/>
    <property type="project" value="UniProtKB-KW"/>
</dbReference>
<keyword evidence="13" id="KW-1185">Reference proteome</keyword>
<accession>A0AAV1DX68</accession>
<dbReference type="GO" id="GO:0008270">
    <property type="term" value="F:zinc ion binding"/>
    <property type="evidence" value="ECO:0007669"/>
    <property type="project" value="UniProtKB-KW"/>
</dbReference>
<feature type="domain" description="SBP-type" evidence="11">
    <location>
        <begin position="187"/>
        <end position="264"/>
    </location>
</feature>
<protein>
    <submittedName>
        <fullName evidence="12">OLC1v1011996C1</fullName>
    </submittedName>
</protein>
<dbReference type="InterPro" id="IPR004333">
    <property type="entry name" value="SBP_dom"/>
</dbReference>
<dbReference type="SUPFAM" id="SSF103612">
    <property type="entry name" value="SBT domain"/>
    <property type="match status" value="1"/>
</dbReference>
<dbReference type="GO" id="GO:0005634">
    <property type="term" value="C:nucleus"/>
    <property type="evidence" value="ECO:0007669"/>
    <property type="project" value="UniProtKB-SubCell"/>
</dbReference>
<dbReference type="PROSITE" id="PS51141">
    <property type="entry name" value="ZF_SBP"/>
    <property type="match status" value="1"/>
</dbReference>
<keyword evidence="4" id="KW-0862">Zinc</keyword>
<dbReference type="AlphaFoldDB" id="A0AAV1DX68"/>
<evidence type="ECO:0000256" key="4">
    <source>
        <dbReference type="ARBA" id="ARBA00022833"/>
    </source>
</evidence>
<keyword evidence="6" id="KW-0238">DNA-binding</keyword>
<organism evidence="12 13">
    <name type="scientific">Oldenlandia corymbosa var. corymbosa</name>
    <dbReference type="NCBI Taxonomy" id="529605"/>
    <lineage>
        <taxon>Eukaryota</taxon>
        <taxon>Viridiplantae</taxon>
        <taxon>Streptophyta</taxon>
        <taxon>Embryophyta</taxon>
        <taxon>Tracheophyta</taxon>
        <taxon>Spermatophyta</taxon>
        <taxon>Magnoliopsida</taxon>
        <taxon>eudicotyledons</taxon>
        <taxon>Gunneridae</taxon>
        <taxon>Pentapetalae</taxon>
        <taxon>asterids</taxon>
        <taxon>lamiids</taxon>
        <taxon>Gentianales</taxon>
        <taxon>Rubiaceae</taxon>
        <taxon>Rubioideae</taxon>
        <taxon>Spermacoceae</taxon>
        <taxon>Hedyotis-Oldenlandia complex</taxon>
        <taxon>Oldenlandia</taxon>
    </lineage>
</organism>
<keyword evidence="8" id="KW-0539">Nucleus</keyword>
<dbReference type="Gene3D" id="4.10.1100.10">
    <property type="entry name" value="Transcription factor, SBP-box domain"/>
    <property type="match status" value="1"/>
</dbReference>
<comment type="function">
    <text evidence="9">Probable transcriptional factor. Binds to the promoter of the SQUAMOSA gene.</text>
</comment>
<dbReference type="Pfam" id="PF03110">
    <property type="entry name" value="SBP"/>
    <property type="match status" value="1"/>
</dbReference>
<evidence type="ECO:0000256" key="3">
    <source>
        <dbReference type="ARBA" id="ARBA00022771"/>
    </source>
</evidence>
<gene>
    <name evidence="12" type="ORF">OLC1_LOCUS19030</name>
</gene>
<evidence type="ECO:0000256" key="1">
    <source>
        <dbReference type="ARBA" id="ARBA00004123"/>
    </source>
</evidence>
<evidence type="ECO:0000313" key="13">
    <source>
        <dbReference type="Proteomes" id="UP001161247"/>
    </source>
</evidence>
<name>A0AAV1DX68_OLDCO</name>
<keyword evidence="5" id="KW-0805">Transcription regulation</keyword>
<evidence type="ECO:0000313" key="12">
    <source>
        <dbReference type="EMBL" id="CAI9111706.1"/>
    </source>
</evidence>